<dbReference type="GO" id="GO:0005829">
    <property type="term" value="C:cytosol"/>
    <property type="evidence" value="ECO:0007669"/>
    <property type="project" value="TreeGrafter"/>
</dbReference>
<dbReference type="InterPro" id="IPR044992">
    <property type="entry name" value="ChyE-like"/>
</dbReference>
<dbReference type="RefSeq" id="WP_104372784.1">
    <property type="nucleotide sequence ID" value="NZ_BFAV01000141.1"/>
</dbReference>
<reference evidence="3" key="1">
    <citation type="submission" date="2018-02" db="EMBL/GenBank/DDBJ databases">
        <title>Genome sequence of Desulfocucumis palustris strain NAW-5.</title>
        <authorList>
            <person name="Watanabe M."/>
            <person name="Kojima H."/>
            <person name="Fukui M."/>
        </authorList>
    </citation>
    <scope>NUCLEOTIDE SEQUENCE [LARGE SCALE GENOMIC DNA]</scope>
    <source>
        <strain evidence="3">NAW-5</strain>
    </source>
</reference>
<sequence>MRIHYLQHVPFEDMANIGLWIKGRGHELSGTKFFAGERPGPETAFDLLVIMGGPMNIYEEDKFPWLTAEKKFIEKAVAAEKCVLGICLGAQLMADVLGGRVYKNKHREIGWHPVTLTPEAKNTAVFGTLPERFTAFHWHGDTFDTPPGAVCTAKSEACGNQAFEYNKRVIGLQFHLESSPSSVEALLNNCSDELAKDSYIQTPEEIISGIKHIEKQNEIMFSILNRLENLAAPKTATAPV</sequence>
<gene>
    <name evidence="2" type="ORF">DCCM_3677</name>
</gene>
<dbReference type="InterPro" id="IPR029062">
    <property type="entry name" value="Class_I_gatase-like"/>
</dbReference>
<comment type="caution">
    <text evidence="2">The sequence shown here is derived from an EMBL/GenBank/DDBJ whole genome shotgun (WGS) entry which is preliminary data.</text>
</comment>
<dbReference type="CDD" id="cd01741">
    <property type="entry name" value="GATase1_1"/>
    <property type="match status" value="1"/>
</dbReference>
<dbReference type="PANTHER" id="PTHR42695">
    <property type="entry name" value="GLUTAMINE AMIDOTRANSFERASE YLR126C-RELATED"/>
    <property type="match status" value="1"/>
</dbReference>
<evidence type="ECO:0000313" key="3">
    <source>
        <dbReference type="Proteomes" id="UP000239549"/>
    </source>
</evidence>
<keyword evidence="2" id="KW-0315">Glutamine amidotransferase</keyword>
<dbReference type="Gene3D" id="3.40.50.880">
    <property type="match status" value="1"/>
</dbReference>
<name>A0A2L2XEA3_9FIRM</name>
<protein>
    <submittedName>
        <fullName evidence="2">Glutamine amidotransferase class-I</fullName>
    </submittedName>
</protein>
<organism evidence="2 3">
    <name type="scientific">Desulfocucumis palustris</name>
    <dbReference type="NCBI Taxonomy" id="1898651"/>
    <lineage>
        <taxon>Bacteria</taxon>
        <taxon>Bacillati</taxon>
        <taxon>Bacillota</taxon>
        <taxon>Clostridia</taxon>
        <taxon>Eubacteriales</taxon>
        <taxon>Desulfocucumaceae</taxon>
        <taxon>Desulfocucumis</taxon>
    </lineage>
</organism>
<dbReference type="SUPFAM" id="SSF52317">
    <property type="entry name" value="Class I glutamine amidotransferase-like"/>
    <property type="match status" value="1"/>
</dbReference>
<dbReference type="PROSITE" id="PS51273">
    <property type="entry name" value="GATASE_TYPE_1"/>
    <property type="match status" value="1"/>
</dbReference>
<dbReference type="OrthoDB" id="9813383at2"/>
<proteinExistence type="predicted"/>
<dbReference type="FunFam" id="3.40.50.880:FF:000033">
    <property type="entry name" value="Glutamine amidotransferase class-I"/>
    <property type="match status" value="1"/>
</dbReference>
<keyword evidence="3" id="KW-1185">Reference proteome</keyword>
<dbReference type="InterPro" id="IPR017926">
    <property type="entry name" value="GATASE"/>
</dbReference>
<dbReference type="Pfam" id="PF00117">
    <property type="entry name" value="GATase"/>
    <property type="match status" value="1"/>
</dbReference>
<evidence type="ECO:0000313" key="2">
    <source>
        <dbReference type="EMBL" id="GBF34558.1"/>
    </source>
</evidence>
<feature type="domain" description="Glutamine amidotransferase" evidence="1">
    <location>
        <begin position="43"/>
        <end position="187"/>
    </location>
</feature>
<dbReference type="Proteomes" id="UP000239549">
    <property type="component" value="Unassembled WGS sequence"/>
</dbReference>
<accession>A0A2L2XEA3</accession>
<dbReference type="GO" id="GO:0016740">
    <property type="term" value="F:transferase activity"/>
    <property type="evidence" value="ECO:0007669"/>
    <property type="project" value="UniProtKB-KW"/>
</dbReference>
<dbReference type="AlphaFoldDB" id="A0A2L2XEA3"/>
<evidence type="ECO:0000259" key="1">
    <source>
        <dbReference type="Pfam" id="PF00117"/>
    </source>
</evidence>
<dbReference type="EMBL" id="BFAV01000141">
    <property type="protein sequence ID" value="GBF34558.1"/>
    <property type="molecule type" value="Genomic_DNA"/>
</dbReference>
<dbReference type="PANTHER" id="PTHR42695:SF5">
    <property type="entry name" value="GLUTAMINE AMIDOTRANSFERASE YLR126C-RELATED"/>
    <property type="match status" value="1"/>
</dbReference>
<keyword evidence="2" id="KW-0808">Transferase</keyword>